<evidence type="ECO:0000256" key="4">
    <source>
        <dbReference type="ARBA" id="ARBA00009439"/>
    </source>
</evidence>
<dbReference type="GO" id="GO:0046872">
    <property type="term" value="F:metal ion binding"/>
    <property type="evidence" value="ECO:0007669"/>
    <property type="project" value="UniProtKB-KW"/>
</dbReference>
<dbReference type="AlphaFoldDB" id="A0A7M7NFX7"/>
<dbReference type="InterPro" id="IPR027417">
    <property type="entry name" value="P-loop_NTPase"/>
</dbReference>
<comment type="subcellular location">
    <subcellularLocation>
        <location evidence="3">Chromosome</location>
    </subcellularLocation>
    <subcellularLocation>
        <location evidence="2">Nucleus</location>
    </subcellularLocation>
</comment>
<organism evidence="11 12">
    <name type="scientific">Strongylocentrotus purpuratus</name>
    <name type="common">Purple sea urchin</name>
    <dbReference type="NCBI Taxonomy" id="7668"/>
    <lineage>
        <taxon>Eukaryota</taxon>
        <taxon>Metazoa</taxon>
        <taxon>Echinodermata</taxon>
        <taxon>Eleutherozoa</taxon>
        <taxon>Echinozoa</taxon>
        <taxon>Echinoidea</taxon>
        <taxon>Euechinoidea</taxon>
        <taxon>Echinacea</taxon>
        <taxon>Camarodonta</taxon>
        <taxon>Echinidea</taxon>
        <taxon>Strongylocentrotidae</taxon>
        <taxon>Strongylocentrotus</taxon>
    </lineage>
</organism>
<dbReference type="GO" id="GO:0016887">
    <property type="term" value="F:ATP hydrolysis activity"/>
    <property type="evidence" value="ECO:0007669"/>
    <property type="project" value="InterPro"/>
</dbReference>
<dbReference type="SUPFAM" id="SSF52540">
    <property type="entry name" value="P-loop containing nucleoside triphosphate hydrolases"/>
    <property type="match status" value="1"/>
</dbReference>
<dbReference type="Gene3D" id="3.40.50.300">
    <property type="entry name" value="P-loop containing nucleotide triphosphate hydrolases"/>
    <property type="match status" value="1"/>
</dbReference>
<keyword evidence="8" id="KW-0539">Nucleus</keyword>
<dbReference type="PANTHER" id="PTHR18867:SF12">
    <property type="entry name" value="DNA REPAIR PROTEIN RAD50"/>
    <property type="match status" value="1"/>
</dbReference>
<proteinExistence type="inferred from homology"/>
<keyword evidence="12" id="KW-1185">Reference proteome</keyword>
<keyword evidence="7" id="KW-0862">Zinc</keyword>
<dbReference type="InterPro" id="IPR038729">
    <property type="entry name" value="Rad50/SbcC_AAA"/>
</dbReference>
<evidence type="ECO:0000256" key="7">
    <source>
        <dbReference type="ARBA" id="ARBA00022833"/>
    </source>
</evidence>
<accession>A0A7M7NFX7</accession>
<evidence type="ECO:0000256" key="9">
    <source>
        <dbReference type="ARBA" id="ARBA00049360"/>
    </source>
</evidence>
<dbReference type="OMA" id="EYLEHAM"/>
<protein>
    <recommendedName>
        <fullName evidence="10">Rad50/SbcC-type AAA domain-containing protein</fullName>
    </recommendedName>
</protein>
<evidence type="ECO:0000256" key="3">
    <source>
        <dbReference type="ARBA" id="ARBA00004286"/>
    </source>
</evidence>
<dbReference type="Proteomes" id="UP000007110">
    <property type="component" value="Unassembled WGS sequence"/>
</dbReference>
<evidence type="ECO:0000259" key="10">
    <source>
        <dbReference type="Pfam" id="PF13476"/>
    </source>
</evidence>
<sequence>MASVEELSIQGIRGFGQDDGDRQVIQFFHPLTIIMGQNGAGKTTIIECLKYICSGEFPPGAKGAPFIHDPKVAHETEVKAQVKLCFKDKAGKDVVVTRSMLATKKEKRIEFKSLEGTIERVENFGEKPSNGLKCAEIDRAMVESLGVSKQVLSNVIFCHQEDANWPLSEGKTLKGKFDEIFAATR</sequence>
<dbReference type="GO" id="GO:0005694">
    <property type="term" value="C:chromosome"/>
    <property type="evidence" value="ECO:0007669"/>
    <property type="project" value="UniProtKB-SubCell"/>
</dbReference>
<name>A0A7M7NFX7_STRPU</name>
<comment type="similarity">
    <text evidence="4">Belongs to the SMC family. RAD50 subfamily.</text>
</comment>
<dbReference type="GeneID" id="115922134"/>
<dbReference type="OrthoDB" id="18797at2759"/>
<evidence type="ECO:0000256" key="6">
    <source>
        <dbReference type="ARBA" id="ARBA00022723"/>
    </source>
</evidence>
<dbReference type="InParanoid" id="A0A7M7NFX7"/>
<reference evidence="11" key="2">
    <citation type="submission" date="2021-01" db="UniProtKB">
        <authorList>
            <consortium name="EnsemblMetazoa"/>
        </authorList>
    </citation>
    <scope>IDENTIFICATION</scope>
</reference>
<dbReference type="KEGG" id="spu:115922134"/>
<dbReference type="RefSeq" id="XP_030836094.1">
    <property type="nucleotide sequence ID" value="XM_030980234.1"/>
</dbReference>
<comment type="catalytic activity">
    <reaction evidence="9">
        <text>ATP + H2O = ADP + phosphate + H(+)</text>
        <dbReference type="Rhea" id="RHEA:13065"/>
        <dbReference type="ChEBI" id="CHEBI:15377"/>
        <dbReference type="ChEBI" id="CHEBI:15378"/>
        <dbReference type="ChEBI" id="CHEBI:30616"/>
        <dbReference type="ChEBI" id="CHEBI:43474"/>
        <dbReference type="ChEBI" id="CHEBI:456216"/>
    </reaction>
</comment>
<reference evidence="12" key="1">
    <citation type="submission" date="2015-02" db="EMBL/GenBank/DDBJ databases">
        <title>Genome sequencing for Strongylocentrotus purpuratus.</title>
        <authorList>
            <person name="Murali S."/>
            <person name="Liu Y."/>
            <person name="Vee V."/>
            <person name="English A."/>
            <person name="Wang M."/>
            <person name="Skinner E."/>
            <person name="Han Y."/>
            <person name="Muzny D.M."/>
            <person name="Worley K.C."/>
            <person name="Gibbs R.A."/>
        </authorList>
    </citation>
    <scope>NUCLEOTIDE SEQUENCE</scope>
</reference>
<keyword evidence="6" id="KW-0479">Metal-binding</keyword>
<dbReference type="EnsemblMetazoa" id="XM_030980234">
    <property type="protein sequence ID" value="XP_030836094"/>
    <property type="gene ID" value="LOC115922134"/>
</dbReference>
<evidence type="ECO:0000256" key="2">
    <source>
        <dbReference type="ARBA" id="ARBA00004123"/>
    </source>
</evidence>
<evidence type="ECO:0000313" key="12">
    <source>
        <dbReference type="Proteomes" id="UP000007110"/>
    </source>
</evidence>
<evidence type="ECO:0000256" key="5">
    <source>
        <dbReference type="ARBA" id="ARBA00022454"/>
    </source>
</evidence>
<dbReference type="GO" id="GO:0005634">
    <property type="term" value="C:nucleus"/>
    <property type="evidence" value="ECO:0007669"/>
    <property type="project" value="UniProtKB-SubCell"/>
</dbReference>
<evidence type="ECO:0000256" key="1">
    <source>
        <dbReference type="ARBA" id="ARBA00001947"/>
    </source>
</evidence>
<dbReference type="GO" id="GO:0006302">
    <property type="term" value="P:double-strand break repair"/>
    <property type="evidence" value="ECO:0007669"/>
    <property type="project" value="InterPro"/>
</dbReference>
<evidence type="ECO:0000313" key="11">
    <source>
        <dbReference type="EnsemblMetazoa" id="XP_030836094"/>
    </source>
</evidence>
<keyword evidence="5" id="KW-0158">Chromosome</keyword>
<dbReference type="PANTHER" id="PTHR18867">
    <property type="entry name" value="RAD50"/>
    <property type="match status" value="1"/>
</dbReference>
<feature type="domain" description="Rad50/SbcC-type AAA" evidence="10">
    <location>
        <begin position="6"/>
        <end position="182"/>
    </location>
</feature>
<dbReference type="Pfam" id="PF13476">
    <property type="entry name" value="AAA_23"/>
    <property type="match status" value="1"/>
</dbReference>
<evidence type="ECO:0000256" key="8">
    <source>
        <dbReference type="ARBA" id="ARBA00023242"/>
    </source>
</evidence>
<comment type="cofactor">
    <cofactor evidence="1">
        <name>Zn(2+)</name>
        <dbReference type="ChEBI" id="CHEBI:29105"/>
    </cofactor>
</comment>